<reference evidence="4" key="1">
    <citation type="submission" date="2016-10" db="EMBL/GenBank/DDBJ databases">
        <authorList>
            <person name="Varghese N."/>
            <person name="Submissions S."/>
        </authorList>
    </citation>
    <scope>NUCLEOTIDE SEQUENCE [LARGE SCALE GENOMIC DNA]</scope>
    <source>
        <strain evidence="4">DSM 44260</strain>
    </source>
</reference>
<organism evidence="3 4">
    <name type="scientific">Actinokineospora terrae</name>
    <dbReference type="NCBI Taxonomy" id="155974"/>
    <lineage>
        <taxon>Bacteria</taxon>
        <taxon>Bacillati</taxon>
        <taxon>Actinomycetota</taxon>
        <taxon>Actinomycetes</taxon>
        <taxon>Pseudonocardiales</taxon>
        <taxon>Pseudonocardiaceae</taxon>
        <taxon>Actinokineospora</taxon>
    </lineage>
</organism>
<evidence type="ECO:0000256" key="1">
    <source>
        <dbReference type="PROSITE-ProRule" id="PRU01251"/>
    </source>
</evidence>
<evidence type="ECO:0000259" key="2">
    <source>
        <dbReference type="PROSITE" id="PS51903"/>
    </source>
</evidence>
<feature type="domain" description="Clp R" evidence="2">
    <location>
        <begin position="89"/>
        <end position="215"/>
    </location>
</feature>
<dbReference type="SUPFAM" id="SSF81923">
    <property type="entry name" value="Double Clp-N motif"/>
    <property type="match status" value="1"/>
</dbReference>
<name>A0A1H9XFX3_9PSEU</name>
<dbReference type="RefSeq" id="WP_092785545.1">
    <property type="nucleotide sequence ID" value="NZ_FOGI01000014.1"/>
</dbReference>
<dbReference type="Gene3D" id="1.10.1780.10">
    <property type="entry name" value="Clp, N-terminal domain"/>
    <property type="match status" value="1"/>
</dbReference>
<evidence type="ECO:0000313" key="4">
    <source>
        <dbReference type="Proteomes" id="UP000199051"/>
    </source>
</evidence>
<dbReference type="InterPro" id="IPR036628">
    <property type="entry name" value="Clp_N_dom_sf"/>
</dbReference>
<dbReference type="Proteomes" id="UP000199051">
    <property type="component" value="Unassembled WGS sequence"/>
</dbReference>
<evidence type="ECO:0000313" key="3">
    <source>
        <dbReference type="EMBL" id="SES44563.1"/>
    </source>
</evidence>
<dbReference type="PROSITE" id="PS51903">
    <property type="entry name" value="CLP_R"/>
    <property type="match status" value="1"/>
</dbReference>
<dbReference type="InterPro" id="IPR004176">
    <property type="entry name" value="Clp_R_N"/>
</dbReference>
<dbReference type="STRING" id="155974.SAMN04487818_114188"/>
<accession>A0A1H9XFX3</accession>
<protein>
    <submittedName>
        <fullName evidence="3">Clp amino terminal domain-containing protein, pathogenicity island component</fullName>
    </submittedName>
</protein>
<dbReference type="AlphaFoldDB" id="A0A1H9XFX3"/>
<dbReference type="EMBL" id="FOGI01000014">
    <property type="protein sequence ID" value="SES44563.1"/>
    <property type="molecule type" value="Genomic_DNA"/>
</dbReference>
<keyword evidence="4" id="KW-1185">Reference proteome</keyword>
<keyword evidence="1" id="KW-0677">Repeat</keyword>
<sequence length="215" mass="23007">MNTPSLDDLIAAIEARADDPLDRLTEAALLGRHLDEVADHLIGHFVDRARRSGASWTTIGDSLGVTKQAAQKRFVPSDPATGEADVRIFARYTDGARQVVIRSQEQARAAALPEIQPGHLLLALLQDPDVAALVPAPTEVEATTRAVLGTGDAPLDGPIPFSANAKKALELGHREALRLGAEKIWPEHLLLGVLTDSPDFGVTRADVETALRARD</sequence>
<proteinExistence type="predicted"/>
<dbReference type="Pfam" id="PF02861">
    <property type="entry name" value="Clp_N"/>
    <property type="match status" value="1"/>
</dbReference>
<gene>
    <name evidence="3" type="ORF">SAMN04487818_114188</name>
</gene>